<feature type="region of interest" description="Disordered" evidence="1">
    <location>
        <begin position="1"/>
        <end position="24"/>
    </location>
</feature>
<accession>A0ABQ3WYY0</accession>
<dbReference type="InterPro" id="IPR028087">
    <property type="entry name" value="Tad_N"/>
</dbReference>
<evidence type="ECO:0000259" key="3">
    <source>
        <dbReference type="Pfam" id="PF13400"/>
    </source>
</evidence>
<keyword evidence="2" id="KW-0472">Membrane</keyword>
<gene>
    <name evidence="4" type="ORF">Aca07nite_87640</name>
</gene>
<comment type="caution">
    <text evidence="4">The sequence shown here is derived from an EMBL/GenBank/DDBJ whole genome shotgun (WGS) entry which is preliminary data.</text>
</comment>
<sequence length="151" mass="15511">MTRQRRTRGAAAAGARRWPGRSADRGSASLWALGVVVIMVLLAGAVLDGGNAMAGRVKALDIAQQAARAGANQIDLSALRDRGVVQIDPARARNAAAQFLGRIGISGQVTATPQQVTVTVTRRHPTLILQAVGIGGFAMTATAHAVAQTGP</sequence>
<organism evidence="4">
    <name type="scientific">Actinoplanes campanulatus</name>
    <dbReference type="NCBI Taxonomy" id="113559"/>
    <lineage>
        <taxon>Bacteria</taxon>
        <taxon>Bacillati</taxon>
        <taxon>Actinomycetota</taxon>
        <taxon>Actinomycetes</taxon>
        <taxon>Micromonosporales</taxon>
        <taxon>Micromonosporaceae</taxon>
        <taxon>Actinoplanes</taxon>
    </lineage>
</organism>
<reference evidence="4" key="1">
    <citation type="submission" date="2021-01" db="EMBL/GenBank/DDBJ databases">
        <title>Whole genome shotgun sequence of Actinoplanes capillaceus NBRC 16408.</title>
        <authorList>
            <person name="Komaki H."/>
            <person name="Tamura T."/>
        </authorList>
    </citation>
    <scope>NUCLEOTIDE SEQUENCE [LARGE SCALE GENOMIC DNA]</scope>
    <source>
        <strain evidence="4">NBRC 16408</strain>
    </source>
</reference>
<keyword evidence="2" id="KW-1133">Transmembrane helix</keyword>
<dbReference type="EMBL" id="BOMF01000186">
    <property type="protein sequence ID" value="GID51489.1"/>
    <property type="molecule type" value="Genomic_DNA"/>
</dbReference>
<feature type="domain" description="Putative Flp pilus-assembly TadG-like N-terminal" evidence="3">
    <location>
        <begin position="26"/>
        <end position="72"/>
    </location>
</feature>
<evidence type="ECO:0000256" key="1">
    <source>
        <dbReference type="SAM" id="MobiDB-lite"/>
    </source>
</evidence>
<evidence type="ECO:0000256" key="2">
    <source>
        <dbReference type="SAM" id="Phobius"/>
    </source>
</evidence>
<name>A0ABQ3WYY0_9ACTN</name>
<protein>
    <recommendedName>
        <fullName evidence="3">Putative Flp pilus-assembly TadG-like N-terminal domain-containing protein</fullName>
    </recommendedName>
</protein>
<dbReference type="RefSeq" id="WP_204301549.1">
    <property type="nucleotide sequence ID" value="NZ_BAAAGQ010000074.1"/>
</dbReference>
<feature type="transmembrane region" description="Helical" evidence="2">
    <location>
        <begin position="28"/>
        <end position="47"/>
    </location>
</feature>
<proteinExistence type="predicted"/>
<dbReference type="Pfam" id="PF13400">
    <property type="entry name" value="Tad"/>
    <property type="match status" value="1"/>
</dbReference>
<feature type="compositionally biased region" description="Low complexity" evidence="1">
    <location>
        <begin position="9"/>
        <end position="21"/>
    </location>
</feature>
<keyword evidence="2" id="KW-0812">Transmembrane</keyword>
<evidence type="ECO:0000313" key="4">
    <source>
        <dbReference type="EMBL" id="GID51489.1"/>
    </source>
</evidence>